<dbReference type="AlphaFoldDB" id="A0AAX4JEK7"/>
<proteinExistence type="predicted"/>
<accession>A0AAX4JEK7</accession>
<evidence type="ECO:0000313" key="1">
    <source>
        <dbReference type="EMBL" id="WUR04445.1"/>
    </source>
</evidence>
<reference evidence="1" key="1">
    <citation type="journal article" date="2024" name="BMC Genomics">
        <title>Functional annotation of a divergent genome using sequence and structure-based similarity.</title>
        <authorList>
            <person name="Svedberg D."/>
            <person name="Winiger R.R."/>
            <person name="Berg A."/>
            <person name="Sharma H."/>
            <person name="Tellgren-Roth C."/>
            <person name="Debrunner-Vossbrinck B.A."/>
            <person name="Vossbrinck C.R."/>
            <person name="Barandun J."/>
        </authorList>
    </citation>
    <scope>NUCLEOTIDE SEQUENCE</scope>
    <source>
        <strain evidence="1">Illinois isolate</strain>
    </source>
</reference>
<dbReference type="Proteomes" id="UP001334084">
    <property type="component" value="Chromosome 8"/>
</dbReference>
<dbReference type="EMBL" id="CP142733">
    <property type="protein sequence ID" value="WUR04445.1"/>
    <property type="molecule type" value="Genomic_DNA"/>
</dbReference>
<sequence>MQILRIFLQLFFVYLNHVLYTLIKDNFLNKIGSYDYIIFDINKQYCKVWLFFFELEEDMMMTILERNHNFYDEVNRNINTFSILNYKYKTISFIIDKIEDNIRRFFNLQNNHSVILFYNASQLKKYPIMKDVIENMKNNNKKRKIKKKTYEIYYENICDQFNLLELMTWKLKTHLSTNNNEIIFSDIPIIYIMKDYEDNYRITLRIIITDVFYLFEFDISDFSHDGIDLLPIDKYKNELDKEIFAKLLKLYKYDFIDGVMEYYKTNNLKCSLNQIELENLSLKIEIESDRIIFNIPCNKYLYVLEGQNKYENCVYIDEQCHVKFKEILKKISVIGNLDDGKGLEFLFRLLKKNKKVESLVKRILNKQRSAVNIFFGHILLHTKEINKYELDIILGKITNTRNIIEKIEKSLLRLFSVNNMSESSYFLKICLVLEIEDLMTECKQHNDFFYNSLNDIIKLIKSKNQKDEKTYISLVIHEISNIYINDILKYNHEVIFMICRIISVLTGLDTALIFRNNPERFSKDEAISNLKLCKNNVEHDSKIIRRRLLENEQIDKKYEQERKLREEQMQKIKLIVSQYGLYEKINSIIVDCQNKNIENIFDGELITKLQNEFKTNIFNLIDQIFMDFVGLEGIEEESINDHKIELKEQIYNEFAQEFTRSISNKILSELSNDLTEIFSRQLQDDSFAKNHNEKVHKKFNFNVVENDLIKFVNSECGIKLHDNLIQLLKGNV</sequence>
<dbReference type="KEGG" id="vnx:VNE69_08197"/>
<keyword evidence="2" id="KW-1185">Reference proteome</keyword>
<dbReference type="RefSeq" id="XP_065330590.1">
    <property type="nucleotide sequence ID" value="XM_065474518.1"/>
</dbReference>
<gene>
    <name evidence="1" type="ORF">VNE69_08197</name>
</gene>
<dbReference type="GeneID" id="90542273"/>
<protein>
    <submittedName>
        <fullName evidence="1">Uncharacterized protein</fullName>
    </submittedName>
</protein>
<evidence type="ECO:0000313" key="2">
    <source>
        <dbReference type="Proteomes" id="UP001334084"/>
    </source>
</evidence>
<name>A0AAX4JEK7_9MICR</name>
<organism evidence="1 2">
    <name type="scientific">Vairimorpha necatrix</name>
    <dbReference type="NCBI Taxonomy" id="6039"/>
    <lineage>
        <taxon>Eukaryota</taxon>
        <taxon>Fungi</taxon>
        <taxon>Fungi incertae sedis</taxon>
        <taxon>Microsporidia</taxon>
        <taxon>Nosematidae</taxon>
        <taxon>Vairimorpha</taxon>
    </lineage>
</organism>